<dbReference type="InterPro" id="IPR000983">
    <property type="entry name" value="Bac_GSPG_pilin"/>
</dbReference>
<comment type="subcellular location">
    <subcellularLocation>
        <location evidence="1">Membrane</location>
        <topology evidence="1">Single-pass membrane protein</topology>
    </subcellularLocation>
</comment>
<keyword evidence="5 6" id="KW-0472">Membrane</keyword>
<dbReference type="GO" id="GO:0015627">
    <property type="term" value="C:type II protein secretion system complex"/>
    <property type="evidence" value="ECO:0007669"/>
    <property type="project" value="InterPro"/>
</dbReference>
<dbReference type="PANTHER" id="PTHR30093">
    <property type="entry name" value="GENERAL SECRETION PATHWAY PROTEIN G"/>
    <property type="match status" value="1"/>
</dbReference>
<sequence length="132" mass="14027">MTYFGLTTKHENKRVRNGFTLLEMLIVVSIIMALATIAVPKFSSAGKTAKIAKVQADIHTISNAAALYEIENGTYPANVAALVKPDKGGKVYLQGEPKLPDGSEYTIGKDGVVSGTYANKVYSTGTATPKSM</sequence>
<dbReference type="PATRIC" id="fig|1588748.3.peg.1374"/>
<dbReference type="Proteomes" id="UP000242958">
    <property type="component" value="Unassembled WGS sequence"/>
</dbReference>
<keyword evidence="10" id="KW-1185">Reference proteome</keyword>
<dbReference type="GO" id="GO:0016020">
    <property type="term" value="C:membrane"/>
    <property type="evidence" value="ECO:0007669"/>
    <property type="project" value="UniProtKB-SubCell"/>
</dbReference>
<keyword evidence="4 6" id="KW-1133">Transmembrane helix</keyword>
<name>A0A134CDD8_9FIRM</name>
<dbReference type="Proteomes" id="UP000070160">
    <property type="component" value="Unassembled WGS sequence"/>
</dbReference>
<protein>
    <submittedName>
        <fullName evidence="9">General secretion pathway protein GspG</fullName>
    </submittedName>
    <submittedName>
        <fullName evidence="8">Putative general secretion pathway protein G</fullName>
    </submittedName>
</protein>
<dbReference type="InterPro" id="IPR045584">
    <property type="entry name" value="Pilin-like"/>
</dbReference>
<dbReference type="STRING" id="1588748.HMPREF3182_01419"/>
<comment type="caution">
    <text evidence="8">The sequence shown here is derived from an EMBL/GenBank/DDBJ whole genome shotgun (WGS) entry which is preliminary data.</text>
</comment>
<dbReference type="GO" id="GO:0015628">
    <property type="term" value="P:protein secretion by the type II secretion system"/>
    <property type="evidence" value="ECO:0007669"/>
    <property type="project" value="InterPro"/>
</dbReference>
<reference evidence="10" key="1">
    <citation type="submission" date="2016-01" db="EMBL/GenBank/DDBJ databases">
        <authorList>
            <person name="Mitreva M."/>
            <person name="Pepin K.H."/>
            <person name="Mihindukulasuriya K.A."/>
            <person name="Fulton R."/>
            <person name="Fronick C."/>
            <person name="O'Laughlin M."/>
            <person name="Miner T."/>
            <person name="Herter B."/>
            <person name="Rosa B.A."/>
            <person name="Cordes M."/>
            <person name="Tomlinson C."/>
            <person name="Wollam A."/>
            <person name="Palsikar V.B."/>
            <person name="Mardis E.R."/>
            <person name="Wilson R.K."/>
        </authorList>
    </citation>
    <scope>NUCLEOTIDE SEQUENCE [LARGE SCALE GENOMIC DNA]</scope>
    <source>
        <strain evidence="10">KA00182</strain>
    </source>
</reference>
<evidence type="ECO:0000256" key="5">
    <source>
        <dbReference type="ARBA" id="ARBA00023136"/>
    </source>
</evidence>
<dbReference type="SUPFAM" id="SSF54523">
    <property type="entry name" value="Pili subunits"/>
    <property type="match status" value="1"/>
</dbReference>
<dbReference type="Pfam" id="PF08334">
    <property type="entry name" value="T2SSG"/>
    <property type="match status" value="1"/>
</dbReference>
<keyword evidence="3 6" id="KW-0812">Transmembrane</keyword>
<evidence type="ECO:0000313" key="8">
    <source>
        <dbReference type="EMBL" id="KXB90107.1"/>
    </source>
</evidence>
<evidence type="ECO:0000313" key="11">
    <source>
        <dbReference type="Proteomes" id="UP000242958"/>
    </source>
</evidence>
<accession>A0A134CDD8</accession>
<feature type="transmembrane region" description="Helical" evidence="6">
    <location>
        <begin position="21"/>
        <end position="39"/>
    </location>
</feature>
<keyword evidence="2" id="KW-0488">Methylation</keyword>
<dbReference type="NCBIfam" id="TIGR02532">
    <property type="entry name" value="IV_pilin_GFxxxE"/>
    <property type="match status" value="1"/>
</dbReference>
<evidence type="ECO:0000256" key="2">
    <source>
        <dbReference type="ARBA" id="ARBA00022481"/>
    </source>
</evidence>
<reference evidence="9 11" key="3">
    <citation type="submission" date="2017-05" db="EMBL/GenBank/DDBJ databases">
        <authorList>
            <person name="Song R."/>
            <person name="Chenine A.L."/>
            <person name="Ruprecht R.M."/>
        </authorList>
    </citation>
    <scope>NUCLEOTIDE SEQUENCE [LARGE SCALE GENOMIC DNA]</scope>
    <source>
        <strain evidence="9 11">KA00229</strain>
    </source>
</reference>
<evidence type="ECO:0000259" key="7">
    <source>
        <dbReference type="Pfam" id="PF08334"/>
    </source>
</evidence>
<dbReference type="InterPro" id="IPR013545">
    <property type="entry name" value="T2SS_protein-GspG_C"/>
</dbReference>
<evidence type="ECO:0000256" key="4">
    <source>
        <dbReference type="ARBA" id="ARBA00022989"/>
    </source>
</evidence>
<dbReference type="Gene3D" id="3.30.700.10">
    <property type="entry name" value="Glycoprotein, Type 4 Pilin"/>
    <property type="match status" value="1"/>
</dbReference>
<feature type="domain" description="Type II secretion system protein GspG C-terminal" evidence="7">
    <location>
        <begin position="46"/>
        <end position="125"/>
    </location>
</feature>
<dbReference type="RefSeq" id="WP_007392535.1">
    <property type="nucleotide sequence ID" value="NZ_KQ960955.1"/>
</dbReference>
<evidence type="ECO:0000256" key="3">
    <source>
        <dbReference type="ARBA" id="ARBA00022692"/>
    </source>
</evidence>
<dbReference type="InterPro" id="IPR012902">
    <property type="entry name" value="N_methyl_site"/>
</dbReference>
<reference evidence="8" key="2">
    <citation type="submission" date="2016-01" db="EMBL/GenBank/DDBJ databases">
        <authorList>
            <person name="Oliw E.H."/>
        </authorList>
    </citation>
    <scope>NUCLEOTIDE SEQUENCE [LARGE SCALE GENOMIC DNA]</scope>
    <source>
        <strain evidence="8">KA00182</strain>
    </source>
</reference>
<evidence type="ECO:0000256" key="1">
    <source>
        <dbReference type="ARBA" id="ARBA00004167"/>
    </source>
</evidence>
<gene>
    <name evidence="9" type="ORF">CAL30_02110</name>
    <name evidence="8" type="ORF">HMPREF3182_01419</name>
</gene>
<evidence type="ECO:0000256" key="6">
    <source>
        <dbReference type="SAM" id="Phobius"/>
    </source>
</evidence>
<dbReference type="EMBL" id="NFMF01000003">
    <property type="protein sequence ID" value="PNH22082.1"/>
    <property type="molecule type" value="Genomic_DNA"/>
</dbReference>
<evidence type="ECO:0000313" key="10">
    <source>
        <dbReference type="Proteomes" id="UP000070160"/>
    </source>
</evidence>
<accession>A0A2J8BBD4</accession>
<dbReference type="AlphaFoldDB" id="A0A134CDD8"/>
<dbReference type="Pfam" id="PF07963">
    <property type="entry name" value="N_methyl"/>
    <property type="match status" value="1"/>
</dbReference>
<proteinExistence type="predicted"/>
<dbReference type="EMBL" id="LSDT01000050">
    <property type="protein sequence ID" value="KXB90107.1"/>
    <property type="molecule type" value="Genomic_DNA"/>
</dbReference>
<dbReference type="PANTHER" id="PTHR30093:SF44">
    <property type="entry name" value="TYPE II SECRETION SYSTEM CORE PROTEIN G"/>
    <property type="match status" value="1"/>
</dbReference>
<evidence type="ECO:0000313" key="9">
    <source>
        <dbReference type="EMBL" id="PNH22082.1"/>
    </source>
</evidence>
<dbReference type="PRINTS" id="PR00813">
    <property type="entry name" value="BCTERIALGSPG"/>
</dbReference>
<organism evidence="8 10">
    <name type="scientific">Megasphaera hutchinsoni</name>
    <dbReference type="NCBI Taxonomy" id="1588748"/>
    <lineage>
        <taxon>Bacteria</taxon>
        <taxon>Bacillati</taxon>
        <taxon>Bacillota</taxon>
        <taxon>Negativicutes</taxon>
        <taxon>Veillonellales</taxon>
        <taxon>Veillonellaceae</taxon>
        <taxon>Megasphaera</taxon>
    </lineage>
</organism>